<evidence type="ECO:0000313" key="4">
    <source>
        <dbReference type="EMBL" id="QBB72378.1"/>
    </source>
</evidence>
<evidence type="ECO:0000313" key="5">
    <source>
        <dbReference type="Proteomes" id="UP000291562"/>
    </source>
</evidence>
<keyword evidence="2" id="KW-0449">Lipoprotein</keyword>
<keyword evidence="2" id="KW-0472">Membrane</keyword>
<keyword evidence="3" id="KW-0175">Coiled coil</keyword>
<proteinExistence type="inferred from homology"/>
<dbReference type="KEGG" id="xbc:ELE36_19490"/>
<keyword evidence="2" id="KW-0732">Signal</keyword>
<dbReference type="GO" id="GO:0009279">
    <property type="term" value="C:cell outer membrane"/>
    <property type="evidence" value="ECO:0007669"/>
    <property type="project" value="UniProtKB-SubCell"/>
</dbReference>
<dbReference type="InterPro" id="IPR003423">
    <property type="entry name" value="OMP_efflux"/>
</dbReference>
<protein>
    <submittedName>
        <fullName evidence="4">Efflux transporter outer membrane subunit</fullName>
    </submittedName>
</protein>
<dbReference type="InterPro" id="IPR010131">
    <property type="entry name" value="MdtP/NodT-like"/>
</dbReference>
<dbReference type="EMBL" id="CP035704">
    <property type="protein sequence ID" value="QBB72378.1"/>
    <property type="molecule type" value="Genomic_DNA"/>
</dbReference>
<feature type="chain" id="PRO_5018813191" evidence="2">
    <location>
        <begin position="23"/>
        <end position="477"/>
    </location>
</feature>
<reference evidence="4 5" key="1">
    <citation type="submission" date="2019-01" db="EMBL/GenBank/DDBJ databases">
        <title>Pseudolysobacter antarctica gen. nov., sp. nov., isolated from Fildes Peninsula, Antarctica.</title>
        <authorList>
            <person name="Wei Z."/>
            <person name="Peng F."/>
        </authorList>
    </citation>
    <scope>NUCLEOTIDE SEQUENCE [LARGE SCALE GENOMIC DNA]</scope>
    <source>
        <strain evidence="4 5">AQ6-296</strain>
    </source>
</reference>
<organism evidence="4 5">
    <name type="scientific">Pseudolysobacter antarcticus</name>
    <dbReference type="NCBI Taxonomy" id="2511995"/>
    <lineage>
        <taxon>Bacteria</taxon>
        <taxon>Pseudomonadati</taxon>
        <taxon>Pseudomonadota</taxon>
        <taxon>Gammaproteobacteria</taxon>
        <taxon>Lysobacterales</taxon>
        <taxon>Rhodanobacteraceae</taxon>
        <taxon>Pseudolysobacter</taxon>
    </lineage>
</organism>
<evidence type="ECO:0000256" key="3">
    <source>
        <dbReference type="SAM" id="Coils"/>
    </source>
</evidence>
<keyword evidence="2" id="KW-1134">Transmembrane beta strand</keyword>
<dbReference type="PROSITE" id="PS51257">
    <property type="entry name" value="PROKAR_LIPOPROTEIN"/>
    <property type="match status" value="1"/>
</dbReference>
<dbReference type="NCBIfam" id="TIGR01845">
    <property type="entry name" value="outer_NodT"/>
    <property type="match status" value="1"/>
</dbReference>
<dbReference type="RefSeq" id="WP_129836285.1">
    <property type="nucleotide sequence ID" value="NZ_CP035704.1"/>
</dbReference>
<dbReference type="PANTHER" id="PTHR30203">
    <property type="entry name" value="OUTER MEMBRANE CATION EFFLUX PROTEIN"/>
    <property type="match status" value="1"/>
</dbReference>
<accession>A0A411HPF3</accession>
<keyword evidence="2" id="KW-0564">Palmitate</keyword>
<dbReference type="AlphaFoldDB" id="A0A411HPF3"/>
<gene>
    <name evidence="4" type="ORF">ELE36_19490</name>
</gene>
<evidence type="ECO:0000256" key="1">
    <source>
        <dbReference type="ARBA" id="ARBA00007613"/>
    </source>
</evidence>
<evidence type="ECO:0000256" key="2">
    <source>
        <dbReference type="RuleBase" id="RU362097"/>
    </source>
</evidence>
<sequence>MKMSIRFSALFVALVLAGCASVGPNYQAPSSAPVTLLGVDKAQENTADFQAAWWKQFNDPILDALILRAAKNSPDLHIAMAHLAESRALLGGAKSAQLPDIETQLGYTRSREQQPGFTTQRTTITSYQAGFDASWELDVFGGVRRSVEAADADLGASDASLQDVQVSLFAEVARNYFDLRGTQLRLDVARRDIENQQNTLRLTRAQAEVGTGSEQDVASASARLSAVEAQLPSLQIQAHAQEFRLAVLLGERPGELDIDLSPQSSHAIDTTIALGGADAVLARRPDVRFAERRLAAATARIGVARADYFPHISLGGFIGFLAGRAGDFGDASSRAWSIAPSISWSGLNVQKVRSNVQANEARADAAQANYQRTVLQAIEDVDNGLVAFNMQRERVGKLIAQEKQSRRAADLARIRYQEGATDFLPLLDAERTQLAAEDELVIAEAAINTRAVALYKALGGGWQACATEACSNLADAK</sequence>
<keyword evidence="2" id="KW-0812">Transmembrane</keyword>
<dbReference type="Proteomes" id="UP000291562">
    <property type="component" value="Chromosome"/>
</dbReference>
<feature type="signal peptide" evidence="2">
    <location>
        <begin position="1"/>
        <end position="22"/>
    </location>
</feature>
<keyword evidence="5" id="KW-1185">Reference proteome</keyword>
<dbReference type="Gene3D" id="1.20.1600.10">
    <property type="entry name" value="Outer membrane efflux proteins (OEP)"/>
    <property type="match status" value="1"/>
</dbReference>
<dbReference type="Gene3D" id="2.20.200.10">
    <property type="entry name" value="Outer membrane efflux proteins (OEP)"/>
    <property type="match status" value="1"/>
</dbReference>
<dbReference type="GO" id="GO:0015562">
    <property type="term" value="F:efflux transmembrane transporter activity"/>
    <property type="evidence" value="ECO:0007669"/>
    <property type="project" value="InterPro"/>
</dbReference>
<dbReference type="PANTHER" id="PTHR30203:SF25">
    <property type="entry name" value="OUTER MEMBRANE PROTEIN-RELATED"/>
    <property type="match status" value="1"/>
</dbReference>
<comment type="similarity">
    <text evidence="1 2">Belongs to the outer membrane factor (OMF) (TC 1.B.17) family.</text>
</comment>
<dbReference type="SUPFAM" id="SSF56954">
    <property type="entry name" value="Outer membrane efflux proteins (OEP)"/>
    <property type="match status" value="1"/>
</dbReference>
<name>A0A411HPF3_9GAMM</name>
<dbReference type="OrthoDB" id="9770517at2"/>
<comment type="subcellular location">
    <subcellularLocation>
        <location evidence="2">Cell outer membrane</location>
        <topology evidence="2">Lipid-anchor</topology>
    </subcellularLocation>
</comment>
<feature type="coiled-coil region" evidence="3">
    <location>
        <begin position="179"/>
        <end position="206"/>
    </location>
</feature>
<dbReference type="Pfam" id="PF02321">
    <property type="entry name" value="OEP"/>
    <property type="match status" value="2"/>
</dbReference>